<dbReference type="FunFam" id="3.40.50.300:FF:000042">
    <property type="entry name" value="Maltose/maltodextrin ABC transporter, ATP-binding protein"/>
    <property type="match status" value="1"/>
</dbReference>
<evidence type="ECO:0000256" key="9">
    <source>
        <dbReference type="ARBA" id="ARBA00065962"/>
    </source>
</evidence>
<evidence type="ECO:0000259" key="11">
    <source>
        <dbReference type="PROSITE" id="PS50893"/>
    </source>
</evidence>
<dbReference type="PROSITE" id="PS00211">
    <property type="entry name" value="ABC_TRANSPORTER_1"/>
    <property type="match status" value="1"/>
</dbReference>
<evidence type="ECO:0000256" key="10">
    <source>
        <dbReference type="ARBA" id="ARBA00066315"/>
    </source>
</evidence>
<dbReference type="Pfam" id="PF00005">
    <property type="entry name" value="ABC_tran"/>
    <property type="match status" value="1"/>
</dbReference>
<comment type="function">
    <text evidence="7">Part of the ABC transporter complex XacGHIJK involved in the uptake of xylose and arabinose. Responsible for energy coupling to the transport system.</text>
</comment>
<dbReference type="SMART" id="SM00382">
    <property type="entry name" value="AAA"/>
    <property type="match status" value="1"/>
</dbReference>
<dbReference type="InterPro" id="IPR027417">
    <property type="entry name" value="P-loop_NTPase"/>
</dbReference>
<dbReference type="GeneID" id="71927272"/>
<dbReference type="GO" id="GO:0005524">
    <property type="term" value="F:ATP binding"/>
    <property type="evidence" value="ECO:0007669"/>
    <property type="project" value="UniProtKB-KW"/>
</dbReference>
<dbReference type="InterPro" id="IPR012340">
    <property type="entry name" value="NA-bd_OB-fold"/>
</dbReference>
<evidence type="ECO:0000313" key="12">
    <source>
        <dbReference type="EMBL" id="UPM43704.1"/>
    </source>
</evidence>
<comment type="similarity">
    <text evidence="8">Belongs to the ABC transporter superfamily. Carbohydrate uptake transporter-1 (CUT1) (TC 3.A.1.1) family.</text>
</comment>
<name>A0A8U0A3V0_9EURY</name>
<reference evidence="12" key="1">
    <citation type="submission" date="2022-04" db="EMBL/GenBank/DDBJ databases">
        <title>Halocatena sp. nov., isolated from a salt lake.</title>
        <authorList>
            <person name="Cui H.-L."/>
        </authorList>
    </citation>
    <scope>NUCLEOTIDE SEQUENCE</scope>
    <source>
        <strain evidence="12">AD-1</strain>
    </source>
</reference>
<dbReference type="Gene3D" id="2.40.50.140">
    <property type="entry name" value="Nucleic acid-binding proteins"/>
    <property type="match status" value="1"/>
</dbReference>
<evidence type="ECO:0000256" key="1">
    <source>
        <dbReference type="ARBA" id="ARBA00004202"/>
    </source>
</evidence>
<comment type="catalytic activity">
    <reaction evidence="5">
        <text>D-xylose(out) + ATP + H2O = D-xylose(in) + ADP + phosphate + H(+)</text>
        <dbReference type="Rhea" id="RHEA:29899"/>
        <dbReference type="ChEBI" id="CHEBI:15377"/>
        <dbReference type="ChEBI" id="CHEBI:15378"/>
        <dbReference type="ChEBI" id="CHEBI:30616"/>
        <dbReference type="ChEBI" id="CHEBI:43474"/>
        <dbReference type="ChEBI" id="CHEBI:53455"/>
        <dbReference type="ChEBI" id="CHEBI:456216"/>
        <dbReference type="EC" id="7.5.2.13"/>
    </reaction>
    <physiologicalReaction direction="left-to-right" evidence="5">
        <dbReference type="Rhea" id="RHEA:29900"/>
    </physiologicalReaction>
</comment>
<evidence type="ECO:0000256" key="8">
    <source>
        <dbReference type="ARBA" id="ARBA00061029"/>
    </source>
</evidence>
<keyword evidence="4 12" id="KW-0067">ATP-binding</keyword>
<dbReference type="SUPFAM" id="SSF50331">
    <property type="entry name" value="MOP-like"/>
    <property type="match status" value="1"/>
</dbReference>
<dbReference type="Proteomes" id="UP000831768">
    <property type="component" value="Chromosome"/>
</dbReference>
<dbReference type="Gene3D" id="3.40.50.300">
    <property type="entry name" value="P-loop containing nucleotide triphosphate hydrolases"/>
    <property type="match status" value="1"/>
</dbReference>
<dbReference type="InterPro" id="IPR040582">
    <property type="entry name" value="OB_MalK-like"/>
</dbReference>
<evidence type="ECO:0000256" key="2">
    <source>
        <dbReference type="ARBA" id="ARBA00022448"/>
    </source>
</evidence>
<evidence type="ECO:0000256" key="3">
    <source>
        <dbReference type="ARBA" id="ARBA00022741"/>
    </source>
</evidence>
<keyword evidence="13" id="KW-1185">Reference proteome</keyword>
<comment type="catalytic activity">
    <reaction evidence="6">
        <text>L-arabinose(out) + ATP + H2O = L-arabinose(in) + ADP + phosphate + H(+)</text>
        <dbReference type="Rhea" id="RHEA:30007"/>
        <dbReference type="ChEBI" id="CHEBI:15377"/>
        <dbReference type="ChEBI" id="CHEBI:15378"/>
        <dbReference type="ChEBI" id="CHEBI:17535"/>
        <dbReference type="ChEBI" id="CHEBI:30616"/>
        <dbReference type="ChEBI" id="CHEBI:43474"/>
        <dbReference type="ChEBI" id="CHEBI:456216"/>
        <dbReference type="EC" id="7.5.2.13"/>
    </reaction>
    <physiologicalReaction direction="left-to-right" evidence="6">
        <dbReference type="Rhea" id="RHEA:30008"/>
    </physiologicalReaction>
</comment>
<dbReference type="InterPro" id="IPR003439">
    <property type="entry name" value="ABC_transporter-like_ATP-bd"/>
</dbReference>
<dbReference type="InterPro" id="IPR003593">
    <property type="entry name" value="AAA+_ATPase"/>
</dbReference>
<evidence type="ECO:0000256" key="4">
    <source>
        <dbReference type="ARBA" id="ARBA00022840"/>
    </source>
</evidence>
<evidence type="ECO:0000256" key="7">
    <source>
        <dbReference type="ARBA" id="ARBA00053454"/>
    </source>
</evidence>
<dbReference type="InterPro" id="IPR017871">
    <property type="entry name" value="ABC_transporter-like_CS"/>
</dbReference>
<gene>
    <name evidence="12" type="ORF">MW046_04455</name>
</gene>
<protein>
    <recommendedName>
        <fullName evidence="10">ABC-type D-xylose/L-arabinose transporter</fullName>
        <ecNumber evidence="10">7.5.2.13</ecNumber>
    </recommendedName>
</protein>
<comment type="subcellular location">
    <subcellularLocation>
        <location evidence="1">Cell membrane</location>
        <topology evidence="1">Peripheral membrane protein</topology>
    </subcellularLocation>
</comment>
<dbReference type="GO" id="GO:0016887">
    <property type="term" value="F:ATP hydrolysis activity"/>
    <property type="evidence" value="ECO:0007669"/>
    <property type="project" value="InterPro"/>
</dbReference>
<dbReference type="PANTHER" id="PTHR43875:SF1">
    <property type="entry name" value="OSMOPROTECTIVE COMPOUNDS UPTAKE ATP-BINDING PROTEIN GGTA"/>
    <property type="match status" value="1"/>
</dbReference>
<dbReference type="GO" id="GO:0055052">
    <property type="term" value="C:ATP-binding cassette (ABC) transporter complex, substrate-binding subunit-containing"/>
    <property type="evidence" value="ECO:0007669"/>
    <property type="project" value="TreeGrafter"/>
</dbReference>
<dbReference type="KEGG" id="haad:MW046_04455"/>
<dbReference type="Gene3D" id="2.40.50.100">
    <property type="match status" value="1"/>
</dbReference>
<dbReference type="AlphaFoldDB" id="A0A8U0A3V0"/>
<dbReference type="SUPFAM" id="SSF52540">
    <property type="entry name" value="P-loop containing nucleoside triphosphate hydrolases"/>
    <property type="match status" value="1"/>
</dbReference>
<evidence type="ECO:0000256" key="5">
    <source>
        <dbReference type="ARBA" id="ARBA00050355"/>
    </source>
</evidence>
<dbReference type="PROSITE" id="PS50893">
    <property type="entry name" value="ABC_TRANSPORTER_2"/>
    <property type="match status" value="1"/>
</dbReference>
<evidence type="ECO:0000256" key="6">
    <source>
        <dbReference type="ARBA" id="ARBA00051890"/>
    </source>
</evidence>
<dbReference type="PANTHER" id="PTHR43875">
    <property type="entry name" value="MALTODEXTRIN IMPORT ATP-BINDING PROTEIN MSMX"/>
    <property type="match status" value="1"/>
</dbReference>
<proteinExistence type="inferred from homology"/>
<evidence type="ECO:0000313" key="13">
    <source>
        <dbReference type="Proteomes" id="UP000831768"/>
    </source>
</evidence>
<dbReference type="RefSeq" id="WP_247994365.1">
    <property type="nucleotide sequence ID" value="NZ_CP096019.1"/>
</dbReference>
<dbReference type="GO" id="GO:0022857">
    <property type="term" value="F:transmembrane transporter activity"/>
    <property type="evidence" value="ECO:0007669"/>
    <property type="project" value="UniProtKB-ARBA"/>
</dbReference>
<dbReference type="Pfam" id="PF17912">
    <property type="entry name" value="OB_MalK"/>
    <property type="match status" value="1"/>
</dbReference>
<dbReference type="InterPro" id="IPR047641">
    <property type="entry name" value="ABC_transpr_MalK/UgpC-like"/>
</dbReference>
<keyword evidence="2" id="KW-0813">Transport</keyword>
<comment type="subunit">
    <text evidence="9">The complex is composed of two ATP-binding proteins (XacJ and XacK), two transmembrane proteins (XacH and XacI) and a solute-binding protein (XacG).</text>
</comment>
<feature type="domain" description="ABC transporter" evidence="11">
    <location>
        <begin position="4"/>
        <end position="234"/>
    </location>
</feature>
<dbReference type="EMBL" id="CP096019">
    <property type="protein sequence ID" value="UPM43704.1"/>
    <property type="molecule type" value="Genomic_DNA"/>
</dbReference>
<dbReference type="EC" id="7.5.2.13" evidence="10"/>
<organism evidence="12 13">
    <name type="scientific">Halocatena salina</name>
    <dbReference type="NCBI Taxonomy" id="2934340"/>
    <lineage>
        <taxon>Archaea</taxon>
        <taxon>Methanobacteriati</taxon>
        <taxon>Methanobacteriota</taxon>
        <taxon>Stenosarchaea group</taxon>
        <taxon>Halobacteria</taxon>
        <taxon>Halobacteriales</taxon>
        <taxon>Natronomonadaceae</taxon>
        <taxon>Halocatena</taxon>
    </lineage>
</organism>
<accession>A0A8U0A3V0</accession>
<sequence length="380" mass="41616">MARLTLDHITKRYEDVVAVDDLSLDVADGEFITLVGPSGCGKSTTIEIIAGLTKATEGSVHIGDRTVTTLPPKDRGIAMVFQNIALFPHLNVFENVSFGLRLRDYDSAEIERRVDRAMEIVRLDEMKDRRPEELSGGQRQRVAIARAIVRNPDVFLMDEPLANLDATLRTHMRTELQRLHKQLDTTVVYVTHDQAEAMTMSDRIAVINDGSIQQFAPPLSCYNEPRNLFVAGFIGSPGMNFFDGTTTADGFSSDAVSVSFDHLSDVPDDVTLGVRPEDAYLADSKRADRLSAPSTTINAVVDVIEPMGDETFVYLLCSDAATADEESAQLLVSVPPETDIEIDERVHVVLDRSRVHLFDSASGGAVAHGLDPESPETDAT</sequence>
<dbReference type="InterPro" id="IPR008995">
    <property type="entry name" value="Mo/tungstate-bd_C_term_dom"/>
</dbReference>
<keyword evidence="3" id="KW-0547">Nucleotide-binding</keyword>